<protein>
    <recommendedName>
        <fullName evidence="2">Glycosyltransferase subfamily 4-like N-terminal domain-containing protein</fullName>
    </recommendedName>
</protein>
<name>A0A1J5TF67_9ZZZZ</name>
<accession>A0A1J5TF67</accession>
<dbReference type="EMBL" id="MLJW01000010">
    <property type="protein sequence ID" value="OIR14981.1"/>
    <property type="molecule type" value="Genomic_DNA"/>
</dbReference>
<dbReference type="AlphaFoldDB" id="A0A1J5TF67"/>
<sequence>MSRNPRKALFSSASYALTPGGGGVQRCTREYLEVARLAGFEVELLPYDVDQSFGTKVRRRLFRRPYHDFLPKRAADDCLRALEASDAGWLFLNQVEPGPLAVALAGRLPPDVRVAMLSHGLDSSDFAHYARFQAEQKGRNPGSVRESWWLGRQLFEEMRHHRAFDVTFCLSETDLWIARWLGARDVVLLPRAVDFAPLEWSPVDGRVGHVATLVHAPNLEGLILLCGEIARQGAGKLRLRLIGSPREKGAWLAAQYPFIDYLGPLSDEEMTREAATWCCFTNPIFCYARGCSTKLAVPLGWRLPVTSSRAGARGYRWDEELSPLCDTPAELARETLRLSDLREATKARPLCSRLADASPDMAAVAERFRDALDRADRRGRG</sequence>
<proteinExistence type="predicted"/>
<dbReference type="SUPFAM" id="SSF53756">
    <property type="entry name" value="UDP-Glycosyltransferase/glycogen phosphorylase"/>
    <property type="match status" value="1"/>
</dbReference>
<organism evidence="1">
    <name type="scientific">mine drainage metagenome</name>
    <dbReference type="NCBI Taxonomy" id="410659"/>
    <lineage>
        <taxon>unclassified sequences</taxon>
        <taxon>metagenomes</taxon>
        <taxon>ecological metagenomes</taxon>
    </lineage>
</organism>
<evidence type="ECO:0000313" key="1">
    <source>
        <dbReference type="EMBL" id="OIR14981.1"/>
    </source>
</evidence>
<evidence type="ECO:0008006" key="2">
    <source>
        <dbReference type="Google" id="ProtNLM"/>
    </source>
</evidence>
<reference evidence="1" key="1">
    <citation type="submission" date="2016-10" db="EMBL/GenBank/DDBJ databases">
        <title>Sequence of Gallionella enrichment culture.</title>
        <authorList>
            <person name="Poehlein A."/>
            <person name="Muehling M."/>
            <person name="Daniel R."/>
        </authorList>
    </citation>
    <scope>NUCLEOTIDE SEQUENCE</scope>
</reference>
<comment type="caution">
    <text evidence="1">The sequence shown here is derived from an EMBL/GenBank/DDBJ whole genome shotgun (WGS) entry which is preliminary data.</text>
</comment>
<gene>
    <name evidence="1" type="ORF">GALL_40990</name>
</gene>